<dbReference type="EMBL" id="CAJNYT010001080">
    <property type="protein sequence ID" value="CAF3393432.1"/>
    <property type="molecule type" value="Genomic_DNA"/>
</dbReference>
<sequence>MTCIRQATYNSLTIQHVKSEQIEIKNIHPIQNKNNLTMKTIESGTNDQIGLLSDLIDRTTDLNELIKYHKNRCLIHYEENRYKDALHDIDVLHRYEHKDESLIMIKGVCNIHFHVGEVRNSLLKALNVEIVENIDAAINMLNCITETNVNKFIKRNSSRRLVKKVKRLN</sequence>
<reference evidence="2" key="1">
    <citation type="submission" date="2021-02" db="EMBL/GenBank/DDBJ databases">
        <authorList>
            <person name="Nowell W R."/>
        </authorList>
    </citation>
    <scope>NUCLEOTIDE SEQUENCE</scope>
</reference>
<proteinExistence type="predicted"/>
<dbReference type="EMBL" id="CAJNYD010002540">
    <property type="protein sequence ID" value="CAF3426931.1"/>
    <property type="molecule type" value="Genomic_DNA"/>
</dbReference>
<accession>A0A817ZDD2</accession>
<name>A0A817ZDD2_9BILA</name>
<gene>
    <name evidence="1" type="ORF">FME351_LOCUS381</name>
    <name evidence="2" type="ORF">GRG538_LOCUS9333</name>
    <name evidence="3" type="ORF">LUA448_LOCUS19982</name>
</gene>
<evidence type="ECO:0000313" key="4">
    <source>
        <dbReference type="Proteomes" id="UP000663872"/>
    </source>
</evidence>
<dbReference type="Proteomes" id="UP000663869">
    <property type="component" value="Unassembled WGS sequence"/>
</dbReference>
<comment type="caution">
    <text evidence="2">The sequence shown here is derived from an EMBL/GenBank/DDBJ whole genome shotgun (WGS) entry which is preliminary data.</text>
</comment>
<evidence type="ECO:0000313" key="1">
    <source>
        <dbReference type="EMBL" id="CAF3310804.1"/>
    </source>
</evidence>
<evidence type="ECO:0000313" key="3">
    <source>
        <dbReference type="EMBL" id="CAF3426931.1"/>
    </source>
</evidence>
<dbReference type="Proteomes" id="UP000663833">
    <property type="component" value="Unassembled WGS sequence"/>
</dbReference>
<dbReference type="EMBL" id="CAJNYU010000007">
    <property type="protein sequence ID" value="CAF3310804.1"/>
    <property type="molecule type" value="Genomic_DNA"/>
</dbReference>
<protein>
    <submittedName>
        <fullName evidence="2">Uncharacterized protein</fullName>
    </submittedName>
</protein>
<evidence type="ECO:0000313" key="2">
    <source>
        <dbReference type="EMBL" id="CAF3393432.1"/>
    </source>
</evidence>
<dbReference type="Proteomes" id="UP000663872">
    <property type="component" value="Unassembled WGS sequence"/>
</dbReference>
<organism evidence="2 4">
    <name type="scientific">Rotaria socialis</name>
    <dbReference type="NCBI Taxonomy" id="392032"/>
    <lineage>
        <taxon>Eukaryota</taxon>
        <taxon>Metazoa</taxon>
        <taxon>Spiralia</taxon>
        <taxon>Gnathifera</taxon>
        <taxon>Rotifera</taxon>
        <taxon>Eurotatoria</taxon>
        <taxon>Bdelloidea</taxon>
        <taxon>Philodinida</taxon>
        <taxon>Philodinidae</taxon>
        <taxon>Rotaria</taxon>
    </lineage>
</organism>
<dbReference type="AlphaFoldDB" id="A0A817ZDD2"/>